<dbReference type="RefSeq" id="WP_048696400.1">
    <property type="nucleotide sequence ID" value="NZ_HG764815.1"/>
</dbReference>
<sequence length="286" mass="29703">MKPAPFVYHAPRTLDEALAALGEVGHDGKILAGGQSLIPMLSMRLATPAHLIDINGVAGLDTIEVADGYVRVGACVRHAQLERSEEAYAALPLLRQALRNVAHPAIRNRGTTVGSIAHADAAGEMPSVAVLTDAVMEVCGPAGSREIAAGDFFTGPLETTLGADELVTAVRFGRFPSNTSTGFVESARRSGDYAVAGVALALTSGDGAISAARASFVSVTDVPDVLDLTEVLSGATAEDVAARADGVIEAVRAHVTPESDIHASADYRRMLAAELTRRLIAEVISR</sequence>
<evidence type="ECO:0000256" key="1">
    <source>
        <dbReference type="ARBA" id="ARBA00022630"/>
    </source>
</evidence>
<dbReference type="InterPro" id="IPR036318">
    <property type="entry name" value="FAD-bd_PCMH-like_sf"/>
</dbReference>
<dbReference type="Gene3D" id="3.30.390.50">
    <property type="entry name" value="CO dehydrogenase flavoprotein, C-terminal domain"/>
    <property type="match status" value="1"/>
</dbReference>
<dbReference type="InterPro" id="IPR016166">
    <property type="entry name" value="FAD-bd_PCMH"/>
</dbReference>
<dbReference type="STRING" id="1193182.BN11_970004"/>
<protein>
    <submittedName>
        <fullName evidence="5">Carbon-monoxide dehydrogenase, medium subunit</fullName>
        <ecNumber evidence="5">1.2.99.2</ecNumber>
    </submittedName>
</protein>
<dbReference type="GO" id="GO:0016491">
    <property type="term" value="F:oxidoreductase activity"/>
    <property type="evidence" value="ECO:0007669"/>
    <property type="project" value="UniProtKB-KW"/>
</dbReference>
<organism evidence="5 6">
    <name type="scientific">Nostocoides australiense Ben110</name>
    <dbReference type="NCBI Taxonomy" id="1193182"/>
    <lineage>
        <taxon>Bacteria</taxon>
        <taxon>Bacillati</taxon>
        <taxon>Actinomycetota</taxon>
        <taxon>Actinomycetes</taxon>
        <taxon>Micrococcales</taxon>
        <taxon>Intrasporangiaceae</taxon>
        <taxon>Nostocoides</taxon>
    </lineage>
</organism>
<dbReference type="Pfam" id="PF03450">
    <property type="entry name" value="CO_deh_flav_C"/>
    <property type="match status" value="1"/>
</dbReference>
<accession>W6K3C2</accession>
<dbReference type="InterPro" id="IPR016169">
    <property type="entry name" value="FAD-bd_PCMH_sub2"/>
</dbReference>
<dbReference type="OrthoDB" id="9793944at2"/>
<dbReference type="InterPro" id="IPR002346">
    <property type="entry name" value="Mopterin_DH_FAD-bd"/>
</dbReference>
<dbReference type="InterPro" id="IPR016167">
    <property type="entry name" value="FAD-bd_PCMH_sub1"/>
</dbReference>
<dbReference type="PANTHER" id="PTHR42659">
    <property type="entry name" value="XANTHINE DEHYDROGENASE SUBUNIT C-RELATED"/>
    <property type="match status" value="1"/>
</dbReference>
<proteinExistence type="predicted"/>
<keyword evidence="6" id="KW-1185">Reference proteome</keyword>
<dbReference type="SUPFAM" id="SSF55447">
    <property type="entry name" value="CO dehydrogenase flavoprotein C-terminal domain-like"/>
    <property type="match status" value="1"/>
</dbReference>
<evidence type="ECO:0000313" key="6">
    <source>
        <dbReference type="Proteomes" id="UP000035763"/>
    </source>
</evidence>
<dbReference type="Proteomes" id="UP000035763">
    <property type="component" value="Unassembled WGS sequence"/>
</dbReference>
<reference evidence="5 6" key="1">
    <citation type="journal article" date="2013" name="ISME J.">
        <title>A metabolic model for members of the genus Tetrasphaera involved in enhanced biological phosphorus removal.</title>
        <authorList>
            <person name="Kristiansen R."/>
            <person name="Nguyen H.T.T."/>
            <person name="Saunders A.M."/>
            <person name="Nielsen J.L."/>
            <person name="Wimmer R."/>
            <person name="Le V.Q."/>
            <person name="McIlroy S.J."/>
            <person name="Petrovski S."/>
            <person name="Seviour R.J."/>
            <person name="Calteau A."/>
            <person name="Nielsen K.L."/>
            <person name="Nielsen P.H."/>
        </authorList>
    </citation>
    <scope>NUCLEOTIDE SEQUENCE [LARGE SCALE GENOMIC DNA]</scope>
    <source>
        <strain evidence="5 6">Ben110</strain>
    </source>
</reference>
<evidence type="ECO:0000313" key="5">
    <source>
        <dbReference type="EMBL" id="CCH75785.1"/>
    </source>
</evidence>
<dbReference type="InterPro" id="IPR051312">
    <property type="entry name" value="Diverse_Substr_Oxidored"/>
</dbReference>
<dbReference type="InterPro" id="IPR036683">
    <property type="entry name" value="CO_DH_flav_C_dom_sf"/>
</dbReference>
<dbReference type="Pfam" id="PF00941">
    <property type="entry name" value="FAD_binding_5"/>
    <property type="match status" value="1"/>
</dbReference>
<dbReference type="SUPFAM" id="SSF56176">
    <property type="entry name" value="FAD-binding/transporter-associated domain-like"/>
    <property type="match status" value="1"/>
</dbReference>
<dbReference type="Gene3D" id="3.30.465.10">
    <property type="match status" value="1"/>
</dbReference>
<dbReference type="SMART" id="SM01092">
    <property type="entry name" value="CO_deh_flav_C"/>
    <property type="match status" value="1"/>
</dbReference>
<name>W6K3C2_9MICO</name>
<dbReference type="InterPro" id="IPR005107">
    <property type="entry name" value="CO_DH_flav_C"/>
</dbReference>
<dbReference type="GO" id="GO:0071949">
    <property type="term" value="F:FAD binding"/>
    <property type="evidence" value="ECO:0007669"/>
    <property type="project" value="InterPro"/>
</dbReference>
<evidence type="ECO:0000259" key="4">
    <source>
        <dbReference type="PROSITE" id="PS51387"/>
    </source>
</evidence>
<dbReference type="PANTHER" id="PTHR42659:SF2">
    <property type="entry name" value="XANTHINE DEHYDROGENASE SUBUNIT C-RELATED"/>
    <property type="match status" value="1"/>
</dbReference>
<gene>
    <name evidence="5" type="primary">coxM</name>
    <name evidence="5" type="ORF">BN11_970004</name>
</gene>
<keyword evidence="2" id="KW-0274">FAD</keyword>
<evidence type="ECO:0000256" key="3">
    <source>
        <dbReference type="ARBA" id="ARBA00023002"/>
    </source>
</evidence>
<keyword evidence="1" id="KW-0285">Flavoprotein</keyword>
<keyword evidence="3 5" id="KW-0560">Oxidoreductase</keyword>
<feature type="domain" description="FAD-binding PCMH-type" evidence="4">
    <location>
        <begin position="1"/>
        <end position="177"/>
    </location>
</feature>
<dbReference type="Gene3D" id="3.30.43.10">
    <property type="entry name" value="Uridine Diphospho-n-acetylenolpyruvylglucosamine Reductase, domain 2"/>
    <property type="match status" value="1"/>
</dbReference>
<evidence type="ECO:0000256" key="2">
    <source>
        <dbReference type="ARBA" id="ARBA00022827"/>
    </source>
</evidence>
<comment type="caution">
    <text evidence="5">The sequence shown here is derived from an EMBL/GenBank/DDBJ whole genome shotgun (WGS) entry which is preliminary data.</text>
</comment>
<dbReference type="EMBL" id="CAJA01000526">
    <property type="protein sequence ID" value="CCH75785.1"/>
    <property type="molecule type" value="Genomic_DNA"/>
</dbReference>
<dbReference type="PROSITE" id="PS51387">
    <property type="entry name" value="FAD_PCMH"/>
    <property type="match status" value="1"/>
</dbReference>
<dbReference type="EC" id="1.2.99.2" evidence="5"/>
<dbReference type="AlphaFoldDB" id="W6K3C2"/>